<dbReference type="AlphaFoldDB" id="A0AAD2A8R1"/>
<proteinExistence type="predicted"/>
<sequence length="168" mass="18812">MWLFSGSTLAGDVKEVMSLRENGVKEKKIPLLLPPAVPLFLPPTPEQDLSFSQHAIQFLVKSADPFPPRGRTSNPFARSSLLSASATARVTLPHLSALLRLLPLGFPEINLVNLWSWLELATLKFAPYLDPRSKRCYANGEVFKMIRSLPNDYVQRYLALRNAAVVLR</sequence>
<accession>A0AAD2A8R1</accession>
<dbReference type="GO" id="GO:0031011">
    <property type="term" value="C:Ino80 complex"/>
    <property type="evidence" value="ECO:0007669"/>
    <property type="project" value="InterPro"/>
</dbReference>
<dbReference type="InterPro" id="IPR029525">
    <property type="entry name" value="INO80C/Ies6"/>
</dbReference>
<name>A0AAD2A8R1_9LAMI</name>
<organism evidence="1 2">
    <name type="scientific">Fraxinus pennsylvanica</name>
    <dbReference type="NCBI Taxonomy" id="56036"/>
    <lineage>
        <taxon>Eukaryota</taxon>
        <taxon>Viridiplantae</taxon>
        <taxon>Streptophyta</taxon>
        <taxon>Embryophyta</taxon>
        <taxon>Tracheophyta</taxon>
        <taxon>Spermatophyta</taxon>
        <taxon>Magnoliopsida</taxon>
        <taxon>eudicotyledons</taxon>
        <taxon>Gunneridae</taxon>
        <taxon>Pentapetalae</taxon>
        <taxon>asterids</taxon>
        <taxon>lamiids</taxon>
        <taxon>Lamiales</taxon>
        <taxon>Oleaceae</taxon>
        <taxon>Oleeae</taxon>
        <taxon>Fraxinus</taxon>
    </lineage>
</organism>
<dbReference type="PANTHER" id="PTHR31200:SF1">
    <property type="entry name" value="INO80 COMPLEX SUBUNIT C"/>
    <property type="match status" value="1"/>
</dbReference>
<evidence type="ECO:0000313" key="2">
    <source>
        <dbReference type="Proteomes" id="UP000834106"/>
    </source>
</evidence>
<gene>
    <name evidence="1" type="ORF">FPE_LOCUS27962</name>
</gene>
<evidence type="ECO:0000313" key="1">
    <source>
        <dbReference type="EMBL" id="CAI9780532.1"/>
    </source>
</evidence>
<protein>
    <recommendedName>
        <fullName evidence="3">Vps72/YL1 C-terminal domain-containing protein</fullName>
    </recommendedName>
</protein>
<dbReference type="Proteomes" id="UP000834106">
    <property type="component" value="Chromosome 17"/>
</dbReference>
<dbReference type="EMBL" id="OU503052">
    <property type="protein sequence ID" value="CAI9780532.1"/>
    <property type="molecule type" value="Genomic_DNA"/>
</dbReference>
<keyword evidence="2" id="KW-1185">Reference proteome</keyword>
<evidence type="ECO:0008006" key="3">
    <source>
        <dbReference type="Google" id="ProtNLM"/>
    </source>
</evidence>
<dbReference type="GO" id="GO:0006338">
    <property type="term" value="P:chromatin remodeling"/>
    <property type="evidence" value="ECO:0007669"/>
    <property type="project" value="InterPro"/>
</dbReference>
<dbReference type="PANTHER" id="PTHR31200">
    <property type="entry name" value="INO80 COMPLEX SUBUNIT C"/>
    <property type="match status" value="1"/>
</dbReference>
<reference evidence="1" key="1">
    <citation type="submission" date="2023-05" db="EMBL/GenBank/DDBJ databases">
        <authorList>
            <person name="Huff M."/>
        </authorList>
    </citation>
    <scope>NUCLEOTIDE SEQUENCE</scope>
</reference>